<organism evidence="1 2">
    <name type="scientific">Musa acuminata subsp. malaccensis</name>
    <name type="common">Wild banana</name>
    <name type="synonym">Musa malaccensis</name>
    <dbReference type="NCBI Taxonomy" id="214687"/>
    <lineage>
        <taxon>Eukaryota</taxon>
        <taxon>Viridiplantae</taxon>
        <taxon>Streptophyta</taxon>
        <taxon>Embryophyta</taxon>
        <taxon>Tracheophyta</taxon>
        <taxon>Spermatophyta</taxon>
        <taxon>Magnoliopsida</taxon>
        <taxon>Liliopsida</taxon>
        <taxon>Zingiberales</taxon>
        <taxon>Musaceae</taxon>
        <taxon>Musa</taxon>
    </lineage>
</organism>
<keyword evidence="2" id="KW-1185">Reference proteome</keyword>
<evidence type="ECO:0000313" key="2">
    <source>
        <dbReference type="Proteomes" id="UP000012960"/>
    </source>
</evidence>
<dbReference type="AlphaFoldDB" id="A0A804I1Z2"/>
<dbReference type="Gramene" id="Ma02_t12280.1">
    <property type="protein sequence ID" value="Ma02_p12280.1"/>
    <property type="gene ID" value="Ma02_g12280"/>
</dbReference>
<reference evidence="1" key="1">
    <citation type="submission" date="2021-05" db="UniProtKB">
        <authorList>
            <consortium name="EnsemblPlants"/>
        </authorList>
    </citation>
    <scope>IDENTIFICATION</scope>
    <source>
        <strain evidence="1">subsp. malaccensis</strain>
    </source>
</reference>
<sequence length="31" mass="3604">MIPATASTKELFNVFRARYNPIILNRQVIRA</sequence>
<protein>
    <submittedName>
        <fullName evidence="1">Uncharacterized protein</fullName>
    </submittedName>
</protein>
<evidence type="ECO:0000313" key="1">
    <source>
        <dbReference type="EnsemblPlants" id="Ma02_p12280.1"/>
    </source>
</evidence>
<dbReference type="InParanoid" id="A0A804I1Z2"/>
<accession>A0A804I1Z2</accession>
<name>A0A804I1Z2_MUSAM</name>
<proteinExistence type="predicted"/>
<dbReference type="Proteomes" id="UP000012960">
    <property type="component" value="Unplaced"/>
</dbReference>
<dbReference type="EnsemblPlants" id="Ma02_t12280.1">
    <property type="protein sequence ID" value="Ma02_p12280.1"/>
    <property type="gene ID" value="Ma02_g12280"/>
</dbReference>